<accession>A0A5E4M4C5</accession>
<evidence type="ECO:0000313" key="2">
    <source>
        <dbReference type="EMBL" id="VVC26971.1"/>
    </source>
</evidence>
<evidence type="ECO:0000259" key="1">
    <source>
        <dbReference type="PROSITE" id="PS50878"/>
    </source>
</evidence>
<name>A0A5E4M4C5_9HEMI</name>
<dbReference type="InterPro" id="IPR043502">
    <property type="entry name" value="DNA/RNA_pol_sf"/>
</dbReference>
<protein>
    <submittedName>
        <fullName evidence="2">Reverse transcriptase domain</fullName>
    </submittedName>
</protein>
<organism evidence="2 3">
    <name type="scientific">Cinara cedri</name>
    <dbReference type="NCBI Taxonomy" id="506608"/>
    <lineage>
        <taxon>Eukaryota</taxon>
        <taxon>Metazoa</taxon>
        <taxon>Ecdysozoa</taxon>
        <taxon>Arthropoda</taxon>
        <taxon>Hexapoda</taxon>
        <taxon>Insecta</taxon>
        <taxon>Pterygota</taxon>
        <taxon>Neoptera</taxon>
        <taxon>Paraneoptera</taxon>
        <taxon>Hemiptera</taxon>
        <taxon>Sternorrhyncha</taxon>
        <taxon>Aphidomorpha</taxon>
        <taxon>Aphidoidea</taxon>
        <taxon>Aphididae</taxon>
        <taxon>Lachninae</taxon>
        <taxon>Cinara</taxon>
    </lineage>
</organism>
<dbReference type="AlphaFoldDB" id="A0A5E4M4C5"/>
<keyword evidence="3" id="KW-1185">Reference proteome</keyword>
<keyword evidence="2" id="KW-0808">Transferase</keyword>
<dbReference type="GO" id="GO:0003964">
    <property type="term" value="F:RNA-directed DNA polymerase activity"/>
    <property type="evidence" value="ECO:0007669"/>
    <property type="project" value="UniProtKB-KW"/>
</dbReference>
<gene>
    <name evidence="2" type="ORF">CINCED_3A000065</name>
</gene>
<dbReference type="InterPro" id="IPR043128">
    <property type="entry name" value="Rev_trsase/Diguanyl_cyclase"/>
</dbReference>
<keyword evidence="2" id="KW-0695">RNA-directed DNA polymerase</keyword>
<dbReference type="PANTHER" id="PTHR47027:SF20">
    <property type="entry name" value="REVERSE TRANSCRIPTASE-LIKE PROTEIN WITH RNA-DIRECTED DNA POLYMERASE DOMAIN"/>
    <property type="match status" value="1"/>
</dbReference>
<dbReference type="PROSITE" id="PS50878">
    <property type="entry name" value="RT_POL"/>
    <property type="match status" value="1"/>
</dbReference>
<sequence length="265" mass="30335">MYEFGIPSKLISLTKVCMNGTKYQVRVENVLSEEFQVVTGLKQGDALSPLLFNIALEKVVRSIQRDNYGIDIGTNKISILGFADDLNIVGDDGESVAQSTTTLINEAKTIGLNVNDNKTKVIELLPENNHVDNVVIQGHTFEKVHQFTYLGASISVYDNDLGCWRRRTNKETRDLTGVPRITNFVKTQRIKWFGHVMRRSNSDYLKTAVEWKPTRKRPRGRPKKRWIDGIKQDLEKLGISNWEDKVQNREEWREVSLAAKTLEEL</sequence>
<evidence type="ECO:0000313" key="3">
    <source>
        <dbReference type="Proteomes" id="UP000325440"/>
    </source>
</evidence>
<dbReference type="InterPro" id="IPR000477">
    <property type="entry name" value="RT_dom"/>
</dbReference>
<proteinExistence type="predicted"/>
<dbReference type="Gene3D" id="3.30.70.270">
    <property type="match status" value="1"/>
</dbReference>
<keyword evidence="2" id="KW-0548">Nucleotidyltransferase</keyword>
<reference evidence="2 3" key="1">
    <citation type="submission" date="2019-08" db="EMBL/GenBank/DDBJ databases">
        <authorList>
            <person name="Alioto T."/>
            <person name="Alioto T."/>
            <person name="Gomez Garrido J."/>
        </authorList>
    </citation>
    <scope>NUCLEOTIDE SEQUENCE [LARGE SCALE GENOMIC DNA]</scope>
</reference>
<feature type="domain" description="Reverse transcriptase" evidence="1">
    <location>
        <begin position="1"/>
        <end position="154"/>
    </location>
</feature>
<dbReference type="SUPFAM" id="SSF56672">
    <property type="entry name" value="DNA/RNA polymerases"/>
    <property type="match status" value="1"/>
</dbReference>
<dbReference type="PANTHER" id="PTHR47027">
    <property type="entry name" value="REVERSE TRANSCRIPTASE DOMAIN-CONTAINING PROTEIN"/>
    <property type="match status" value="1"/>
</dbReference>
<dbReference type="OrthoDB" id="6627741at2759"/>
<dbReference type="EMBL" id="CABPRJ010000055">
    <property type="protein sequence ID" value="VVC26971.1"/>
    <property type="molecule type" value="Genomic_DNA"/>
</dbReference>
<dbReference type="Proteomes" id="UP000325440">
    <property type="component" value="Unassembled WGS sequence"/>
</dbReference>
<dbReference type="Pfam" id="PF00078">
    <property type="entry name" value="RVT_1"/>
    <property type="match status" value="1"/>
</dbReference>